<dbReference type="InterPro" id="IPR007492">
    <property type="entry name" value="LytTR_DNA-bd_dom"/>
</dbReference>
<dbReference type="PANTHER" id="PTHR37299">
    <property type="entry name" value="TRANSCRIPTIONAL REGULATOR-RELATED"/>
    <property type="match status" value="1"/>
</dbReference>
<dbReference type="Pfam" id="PF04397">
    <property type="entry name" value="LytTR"/>
    <property type="match status" value="1"/>
</dbReference>
<dbReference type="Gene3D" id="2.40.50.1020">
    <property type="entry name" value="LytTr DNA-binding domain"/>
    <property type="match status" value="1"/>
</dbReference>
<dbReference type="SMART" id="SM00448">
    <property type="entry name" value="REC"/>
    <property type="match status" value="1"/>
</dbReference>
<accession>A0A3D4V4G3</accession>
<dbReference type="GO" id="GO:0000156">
    <property type="term" value="F:phosphorelay response regulator activity"/>
    <property type="evidence" value="ECO:0007669"/>
    <property type="project" value="InterPro"/>
</dbReference>
<dbReference type="SMART" id="SM00850">
    <property type="entry name" value="LytTR"/>
    <property type="match status" value="1"/>
</dbReference>
<dbReference type="InterPro" id="IPR046947">
    <property type="entry name" value="LytR-like"/>
</dbReference>
<dbReference type="InterPro" id="IPR011006">
    <property type="entry name" value="CheY-like_superfamily"/>
</dbReference>
<evidence type="ECO:0000313" key="5">
    <source>
        <dbReference type="Proteomes" id="UP000264071"/>
    </source>
</evidence>
<dbReference type="PROSITE" id="PS50110">
    <property type="entry name" value="RESPONSE_REGULATORY"/>
    <property type="match status" value="1"/>
</dbReference>
<gene>
    <name evidence="4" type="ORF">DGD08_02230</name>
</gene>
<evidence type="ECO:0000256" key="1">
    <source>
        <dbReference type="PROSITE-ProRule" id="PRU00169"/>
    </source>
</evidence>
<evidence type="ECO:0000259" key="3">
    <source>
        <dbReference type="PROSITE" id="PS50930"/>
    </source>
</evidence>
<comment type="caution">
    <text evidence="4">The sequence shown here is derived from an EMBL/GenBank/DDBJ whole genome shotgun (WGS) entry which is preliminary data.</text>
</comment>
<keyword evidence="4" id="KW-0238">DNA-binding</keyword>
<dbReference type="Proteomes" id="UP000264071">
    <property type="component" value="Unassembled WGS sequence"/>
</dbReference>
<evidence type="ECO:0000313" key="4">
    <source>
        <dbReference type="EMBL" id="HCT56010.1"/>
    </source>
</evidence>
<dbReference type="Gene3D" id="3.40.50.2300">
    <property type="match status" value="1"/>
</dbReference>
<reference evidence="4 5" key="1">
    <citation type="journal article" date="2018" name="Nat. Biotechnol.">
        <title>A standardized bacterial taxonomy based on genome phylogeny substantially revises the tree of life.</title>
        <authorList>
            <person name="Parks D.H."/>
            <person name="Chuvochina M."/>
            <person name="Waite D.W."/>
            <person name="Rinke C."/>
            <person name="Skarshewski A."/>
            <person name="Chaumeil P.A."/>
            <person name="Hugenholtz P."/>
        </authorList>
    </citation>
    <scope>NUCLEOTIDE SEQUENCE [LARGE SCALE GENOMIC DNA]</scope>
    <source>
        <strain evidence="4">UBA8844</strain>
    </source>
</reference>
<evidence type="ECO:0000259" key="2">
    <source>
        <dbReference type="PROSITE" id="PS50110"/>
    </source>
</evidence>
<dbReference type="InterPro" id="IPR001789">
    <property type="entry name" value="Sig_transdc_resp-reg_receiver"/>
</dbReference>
<feature type="modified residue" description="4-aspartylphosphate" evidence="1">
    <location>
        <position position="63"/>
    </location>
</feature>
<dbReference type="EMBL" id="DPIY01000002">
    <property type="protein sequence ID" value="HCT56010.1"/>
    <property type="molecule type" value="Genomic_DNA"/>
</dbReference>
<dbReference type="OMA" id="WELTNFS"/>
<dbReference type="PANTHER" id="PTHR37299:SF1">
    <property type="entry name" value="STAGE 0 SPORULATION PROTEIN A HOMOLOG"/>
    <property type="match status" value="1"/>
</dbReference>
<dbReference type="PROSITE" id="PS50930">
    <property type="entry name" value="HTH_LYTTR"/>
    <property type="match status" value="1"/>
</dbReference>
<dbReference type="AlphaFoldDB" id="A0A3D4V4G3"/>
<sequence length="272" mass="30089">MSRPDAGARTLRTLIVEDEPLARIHLRDLVQGSMALELVGEAANGRDAVQSIAQLKPDVLFLDIHLPELDGLAVLEQSLQPPHVVFTTAYDGYAVHAFELGAADYLVKPFTRERFERAVVRLLARVAQHDDAGAGDDAPPEGPALMERVRSLHHQSSGDARLRHVYVRERGRVLPIAVDTIERLEADDDYVVLVVGGRRHLLTVPLSELLGRLDAGRFVRIHRSHAVNLDHVRAMLPADSGRWAVVMQSGERVLASRTGTRQLRESMGRSRG</sequence>
<dbReference type="Pfam" id="PF00072">
    <property type="entry name" value="Response_reg"/>
    <property type="match status" value="1"/>
</dbReference>
<feature type="domain" description="HTH LytTR-type" evidence="3">
    <location>
        <begin position="165"/>
        <end position="269"/>
    </location>
</feature>
<keyword evidence="1" id="KW-0597">Phosphoprotein</keyword>
<organism evidence="4 5">
    <name type="scientific">Gemmatimonas aurantiaca</name>
    <dbReference type="NCBI Taxonomy" id="173480"/>
    <lineage>
        <taxon>Bacteria</taxon>
        <taxon>Pseudomonadati</taxon>
        <taxon>Gemmatimonadota</taxon>
        <taxon>Gemmatimonadia</taxon>
        <taxon>Gemmatimonadales</taxon>
        <taxon>Gemmatimonadaceae</taxon>
        <taxon>Gemmatimonas</taxon>
    </lineage>
</organism>
<proteinExistence type="predicted"/>
<name>A0A3D4V4G3_9BACT</name>
<dbReference type="GO" id="GO:0003677">
    <property type="term" value="F:DNA binding"/>
    <property type="evidence" value="ECO:0007669"/>
    <property type="project" value="UniProtKB-KW"/>
</dbReference>
<dbReference type="SUPFAM" id="SSF52172">
    <property type="entry name" value="CheY-like"/>
    <property type="match status" value="1"/>
</dbReference>
<protein>
    <submittedName>
        <fullName evidence="4">DNA-binding response regulator</fullName>
    </submittedName>
</protein>
<feature type="domain" description="Response regulatory" evidence="2">
    <location>
        <begin position="12"/>
        <end position="123"/>
    </location>
</feature>